<organism evidence="3 4">
    <name type="scientific">Rhizophlyctis rosea</name>
    <dbReference type="NCBI Taxonomy" id="64517"/>
    <lineage>
        <taxon>Eukaryota</taxon>
        <taxon>Fungi</taxon>
        <taxon>Fungi incertae sedis</taxon>
        <taxon>Chytridiomycota</taxon>
        <taxon>Chytridiomycota incertae sedis</taxon>
        <taxon>Chytridiomycetes</taxon>
        <taxon>Rhizophlyctidales</taxon>
        <taxon>Rhizophlyctidaceae</taxon>
        <taxon>Rhizophlyctis</taxon>
    </lineage>
</organism>
<sequence length="117" mass="12770">MVTLAPTTREVTVSAPVNIAVIKYWGKRDSKLLLPTNSSLSLTLSQSHLRSTTTVRIDPSLPSDRLWLNGKEESITASKRLSNVITTLRSIRAAHEQSNPPRPPRGTAPRPRGGGHP</sequence>
<evidence type="ECO:0000313" key="3">
    <source>
        <dbReference type="EMBL" id="KAJ3050348.1"/>
    </source>
</evidence>
<dbReference type="InterPro" id="IPR014721">
    <property type="entry name" value="Ribsml_uS5_D2-typ_fold_subgr"/>
</dbReference>
<dbReference type="GO" id="GO:0004163">
    <property type="term" value="F:diphosphomevalonate decarboxylase activity"/>
    <property type="evidence" value="ECO:0007669"/>
    <property type="project" value="TreeGrafter"/>
</dbReference>
<reference evidence="3" key="1">
    <citation type="submission" date="2020-05" db="EMBL/GenBank/DDBJ databases">
        <title>Phylogenomic resolution of chytrid fungi.</title>
        <authorList>
            <person name="Stajich J.E."/>
            <person name="Amses K."/>
            <person name="Simmons R."/>
            <person name="Seto K."/>
            <person name="Myers J."/>
            <person name="Bonds A."/>
            <person name="Quandt C.A."/>
            <person name="Barry K."/>
            <person name="Liu P."/>
            <person name="Grigoriev I."/>
            <person name="Longcore J.E."/>
            <person name="James T.Y."/>
        </authorList>
    </citation>
    <scope>NUCLEOTIDE SEQUENCE</scope>
    <source>
        <strain evidence="3">JEL0318</strain>
    </source>
</reference>
<name>A0AAD5S9Z7_9FUNG</name>
<dbReference type="SUPFAM" id="SSF54211">
    <property type="entry name" value="Ribosomal protein S5 domain 2-like"/>
    <property type="match status" value="1"/>
</dbReference>
<dbReference type="InterPro" id="IPR053859">
    <property type="entry name" value="MVD-like_N"/>
</dbReference>
<dbReference type="Pfam" id="PF22700">
    <property type="entry name" value="MVD-like_N"/>
    <property type="match status" value="1"/>
</dbReference>
<gene>
    <name evidence="3" type="primary">MVD1</name>
    <name evidence="3" type="ORF">HK097_008685</name>
</gene>
<dbReference type="InterPro" id="IPR020568">
    <property type="entry name" value="Ribosomal_Su5_D2-typ_SF"/>
</dbReference>
<accession>A0AAD5S9Z7</accession>
<evidence type="ECO:0000259" key="2">
    <source>
        <dbReference type="Pfam" id="PF22700"/>
    </source>
</evidence>
<dbReference type="AlphaFoldDB" id="A0AAD5S9Z7"/>
<evidence type="ECO:0000256" key="1">
    <source>
        <dbReference type="SAM" id="MobiDB-lite"/>
    </source>
</evidence>
<dbReference type="Gene3D" id="3.30.230.10">
    <property type="match status" value="1"/>
</dbReference>
<feature type="non-terminal residue" evidence="3">
    <location>
        <position position="117"/>
    </location>
</feature>
<comment type="caution">
    <text evidence="3">The sequence shown here is derived from an EMBL/GenBank/DDBJ whole genome shotgun (WGS) entry which is preliminary data.</text>
</comment>
<dbReference type="GO" id="GO:0019287">
    <property type="term" value="P:isopentenyl diphosphate biosynthetic process, mevalonate pathway"/>
    <property type="evidence" value="ECO:0007669"/>
    <property type="project" value="TreeGrafter"/>
</dbReference>
<dbReference type="EMBL" id="JADGJD010000524">
    <property type="protein sequence ID" value="KAJ3050348.1"/>
    <property type="molecule type" value="Genomic_DNA"/>
</dbReference>
<dbReference type="PANTHER" id="PTHR10977">
    <property type="entry name" value="DIPHOSPHOMEVALONATE DECARBOXYLASE"/>
    <property type="match status" value="1"/>
</dbReference>
<feature type="domain" description="Diphosphomevalonate decarboxylase-like N-terminal" evidence="2">
    <location>
        <begin position="15"/>
        <end position="94"/>
    </location>
</feature>
<protein>
    <submittedName>
        <fullName evidence="3">Diphosphomevalonate decarboxylase</fullName>
    </submittedName>
</protein>
<dbReference type="PANTHER" id="PTHR10977:SF3">
    <property type="entry name" value="DIPHOSPHOMEVALONATE DECARBOXYLASE"/>
    <property type="match status" value="1"/>
</dbReference>
<dbReference type="GO" id="GO:0005829">
    <property type="term" value="C:cytosol"/>
    <property type="evidence" value="ECO:0007669"/>
    <property type="project" value="TreeGrafter"/>
</dbReference>
<proteinExistence type="predicted"/>
<evidence type="ECO:0000313" key="4">
    <source>
        <dbReference type="Proteomes" id="UP001212841"/>
    </source>
</evidence>
<feature type="region of interest" description="Disordered" evidence="1">
    <location>
        <begin position="92"/>
        <end position="117"/>
    </location>
</feature>
<keyword evidence="4" id="KW-1185">Reference proteome</keyword>
<dbReference type="Proteomes" id="UP001212841">
    <property type="component" value="Unassembled WGS sequence"/>
</dbReference>